<accession>A0A8X6W4P0</accession>
<dbReference type="Proteomes" id="UP000887159">
    <property type="component" value="Unassembled WGS sequence"/>
</dbReference>
<evidence type="ECO:0000313" key="2">
    <source>
        <dbReference type="Proteomes" id="UP000887159"/>
    </source>
</evidence>
<protein>
    <submittedName>
        <fullName evidence="1">Uncharacterized protein</fullName>
    </submittedName>
</protein>
<organism evidence="1 2">
    <name type="scientific">Trichonephila clavipes</name>
    <name type="common">Golden silk orbweaver</name>
    <name type="synonym">Nephila clavipes</name>
    <dbReference type="NCBI Taxonomy" id="2585209"/>
    <lineage>
        <taxon>Eukaryota</taxon>
        <taxon>Metazoa</taxon>
        <taxon>Ecdysozoa</taxon>
        <taxon>Arthropoda</taxon>
        <taxon>Chelicerata</taxon>
        <taxon>Arachnida</taxon>
        <taxon>Araneae</taxon>
        <taxon>Araneomorphae</taxon>
        <taxon>Entelegynae</taxon>
        <taxon>Araneoidea</taxon>
        <taxon>Nephilidae</taxon>
        <taxon>Trichonephila</taxon>
    </lineage>
</organism>
<evidence type="ECO:0000313" key="1">
    <source>
        <dbReference type="EMBL" id="GFY28237.1"/>
    </source>
</evidence>
<comment type="caution">
    <text evidence="1">The sequence shown here is derived from an EMBL/GenBank/DDBJ whole genome shotgun (WGS) entry which is preliminary data.</text>
</comment>
<proteinExistence type="predicted"/>
<name>A0A8X6W4P0_TRICX</name>
<dbReference type="EMBL" id="BMAU01021383">
    <property type="protein sequence ID" value="GFY28237.1"/>
    <property type="molecule type" value="Genomic_DNA"/>
</dbReference>
<sequence length="93" mass="9996">MHLNNFSVSNSSSVIPLAWISQSNKVGVLVPLAEQKGPMPFESVKAPCPSVGVVCLLRVGGASSGVHPRPLTDVQNDEIHRQLPSCRLIVRLK</sequence>
<dbReference type="AlphaFoldDB" id="A0A8X6W4P0"/>
<reference evidence="1" key="1">
    <citation type="submission" date="2020-08" db="EMBL/GenBank/DDBJ databases">
        <title>Multicomponent nature underlies the extraordinary mechanical properties of spider dragline silk.</title>
        <authorList>
            <person name="Kono N."/>
            <person name="Nakamura H."/>
            <person name="Mori M."/>
            <person name="Yoshida Y."/>
            <person name="Ohtoshi R."/>
            <person name="Malay A.D."/>
            <person name="Moran D.A.P."/>
            <person name="Tomita M."/>
            <person name="Numata K."/>
            <person name="Arakawa K."/>
        </authorList>
    </citation>
    <scope>NUCLEOTIDE SEQUENCE</scope>
</reference>
<keyword evidence="2" id="KW-1185">Reference proteome</keyword>
<gene>
    <name evidence="1" type="ORF">TNCV_4395711</name>
</gene>